<gene>
    <name evidence="1" type="ORF">BJY14_005017</name>
</gene>
<organism evidence="1 2">
    <name type="scientific">Actinomadura luteofluorescens</name>
    <dbReference type="NCBI Taxonomy" id="46163"/>
    <lineage>
        <taxon>Bacteria</taxon>
        <taxon>Bacillati</taxon>
        <taxon>Actinomycetota</taxon>
        <taxon>Actinomycetes</taxon>
        <taxon>Streptosporangiales</taxon>
        <taxon>Thermomonosporaceae</taxon>
        <taxon>Actinomadura</taxon>
    </lineage>
</organism>
<keyword evidence="2" id="KW-1185">Reference proteome</keyword>
<accession>A0A7Y9EJW9</accession>
<dbReference type="Proteomes" id="UP000529783">
    <property type="component" value="Unassembled WGS sequence"/>
</dbReference>
<reference evidence="1 2" key="1">
    <citation type="submission" date="2020-07" db="EMBL/GenBank/DDBJ databases">
        <title>Sequencing the genomes of 1000 actinobacteria strains.</title>
        <authorList>
            <person name="Klenk H.-P."/>
        </authorList>
    </citation>
    <scope>NUCLEOTIDE SEQUENCE [LARGE SCALE GENOMIC DNA]</scope>
    <source>
        <strain evidence="1 2">DSM 40398</strain>
    </source>
</reference>
<proteinExistence type="predicted"/>
<sequence>MDGGKIVAGCRRIVSGVFMAGHRVLRVTAWAAGLAGVVLTPSAAIAASPEWEKVPTPPFEGLGVVTEIAAAGPWAAWAGGVEDATSSGKPVMMAWNGRQWRRQALPPGTGQVVDLAAAGPRNAWGIYLNESGSPALHWNGVAWRRVGYPAGVRPTMPSPLPTYLQIVSAARGGPAWSLGYDSQAKKAVALRFQNGRWVRQKTPVPMVSASTVAVRSAKDIWIACTCDIPGAGPTEAMLHWNGGEWSTIRYPSKEQTYIAKIAPVSGTSVWAYRASTSYATPELMHWDGKSWTSTTIPASPFAYHFPTLADDGDQGAWVSVSTVDDDKSYLHYSGGRWNAESGEGRPGTAVWVRDLARVPGTRSVWSVGLPSSLAGLPFIERRR</sequence>
<comment type="caution">
    <text evidence="1">The sequence shown here is derived from an EMBL/GenBank/DDBJ whole genome shotgun (WGS) entry which is preliminary data.</text>
</comment>
<evidence type="ECO:0000313" key="2">
    <source>
        <dbReference type="Proteomes" id="UP000529783"/>
    </source>
</evidence>
<dbReference type="EMBL" id="JACCBA010000001">
    <property type="protein sequence ID" value="NYD49034.1"/>
    <property type="molecule type" value="Genomic_DNA"/>
</dbReference>
<protein>
    <submittedName>
        <fullName evidence="1">Uncharacterized protein</fullName>
    </submittedName>
</protein>
<evidence type="ECO:0000313" key="1">
    <source>
        <dbReference type="EMBL" id="NYD49034.1"/>
    </source>
</evidence>
<dbReference type="AlphaFoldDB" id="A0A7Y9EJW9"/>
<name>A0A7Y9EJW9_9ACTN</name>
<dbReference type="RefSeq" id="WP_179845836.1">
    <property type="nucleotide sequence ID" value="NZ_JACCBA010000001.1"/>
</dbReference>